<protein>
    <submittedName>
        <fullName evidence="2">Pco062079a</fullName>
    </submittedName>
</protein>
<dbReference type="EMBL" id="GBRH01207724">
    <property type="protein sequence ID" value="JAD90171.1"/>
    <property type="molecule type" value="Transcribed_RNA"/>
</dbReference>
<evidence type="ECO:0000313" key="2">
    <source>
        <dbReference type="EMBL" id="JAD90171.1"/>
    </source>
</evidence>
<name>A0A0A9DQV8_ARUDO</name>
<sequence>MGELDALEADMDFESESVPSYLQPDQDSELNLPAAPTGHAGPPPNRQQVVKY</sequence>
<organism evidence="2">
    <name type="scientific">Arundo donax</name>
    <name type="common">Giant reed</name>
    <name type="synonym">Donax arundinaceus</name>
    <dbReference type="NCBI Taxonomy" id="35708"/>
    <lineage>
        <taxon>Eukaryota</taxon>
        <taxon>Viridiplantae</taxon>
        <taxon>Streptophyta</taxon>
        <taxon>Embryophyta</taxon>
        <taxon>Tracheophyta</taxon>
        <taxon>Spermatophyta</taxon>
        <taxon>Magnoliopsida</taxon>
        <taxon>Liliopsida</taxon>
        <taxon>Poales</taxon>
        <taxon>Poaceae</taxon>
        <taxon>PACMAD clade</taxon>
        <taxon>Arundinoideae</taxon>
        <taxon>Arundineae</taxon>
        <taxon>Arundo</taxon>
    </lineage>
</organism>
<accession>A0A0A9DQV8</accession>
<feature type="region of interest" description="Disordered" evidence="1">
    <location>
        <begin position="1"/>
        <end position="52"/>
    </location>
</feature>
<feature type="compositionally biased region" description="Acidic residues" evidence="1">
    <location>
        <begin position="1"/>
        <end position="15"/>
    </location>
</feature>
<dbReference type="AlphaFoldDB" id="A0A0A9DQV8"/>
<proteinExistence type="predicted"/>
<evidence type="ECO:0000256" key="1">
    <source>
        <dbReference type="SAM" id="MobiDB-lite"/>
    </source>
</evidence>
<reference evidence="2" key="2">
    <citation type="journal article" date="2015" name="Data Brief">
        <title>Shoot transcriptome of the giant reed, Arundo donax.</title>
        <authorList>
            <person name="Barrero R.A."/>
            <person name="Guerrero F.D."/>
            <person name="Moolhuijzen P."/>
            <person name="Goolsby J.A."/>
            <person name="Tidwell J."/>
            <person name="Bellgard S.E."/>
            <person name="Bellgard M.I."/>
        </authorList>
    </citation>
    <scope>NUCLEOTIDE SEQUENCE</scope>
    <source>
        <tissue evidence="2">Shoot tissue taken approximately 20 cm above the soil surface</tissue>
    </source>
</reference>
<reference evidence="2" key="1">
    <citation type="submission" date="2014-09" db="EMBL/GenBank/DDBJ databases">
        <authorList>
            <person name="Magalhaes I.L.F."/>
            <person name="Oliveira U."/>
            <person name="Santos F.R."/>
            <person name="Vidigal T.H.D.A."/>
            <person name="Brescovit A.D."/>
            <person name="Santos A.J."/>
        </authorList>
    </citation>
    <scope>NUCLEOTIDE SEQUENCE</scope>
    <source>
        <tissue evidence="2">Shoot tissue taken approximately 20 cm above the soil surface</tissue>
    </source>
</reference>